<feature type="domain" description="Zinc finger DksA/TraR C4-type" evidence="6">
    <location>
        <begin position="90"/>
        <end position="117"/>
    </location>
</feature>
<keyword evidence="1" id="KW-0479">Metal-binding</keyword>
<feature type="compositionally biased region" description="Polar residues" evidence="5">
    <location>
        <begin position="35"/>
        <end position="51"/>
    </location>
</feature>
<dbReference type="PROSITE" id="PS51128">
    <property type="entry name" value="ZF_DKSA_2"/>
    <property type="match status" value="1"/>
</dbReference>
<dbReference type="InterPro" id="IPR014240">
    <property type="entry name" value="YteA"/>
</dbReference>
<evidence type="ECO:0000256" key="1">
    <source>
        <dbReference type="ARBA" id="ARBA00022723"/>
    </source>
</evidence>
<evidence type="ECO:0000256" key="4">
    <source>
        <dbReference type="PROSITE-ProRule" id="PRU00510"/>
    </source>
</evidence>
<dbReference type="RefSeq" id="WP_087432649.1">
    <property type="nucleotide sequence ID" value="NZ_JAFFHZ010000001.1"/>
</dbReference>
<organism evidence="7 8">
    <name type="scientific">Paenibacillus apiarius</name>
    <dbReference type="NCBI Taxonomy" id="46240"/>
    <lineage>
        <taxon>Bacteria</taxon>
        <taxon>Bacillati</taxon>
        <taxon>Bacillota</taxon>
        <taxon>Bacilli</taxon>
        <taxon>Bacillales</taxon>
        <taxon>Paenibacillaceae</taxon>
        <taxon>Paenibacillus</taxon>
    </lineage>
</organism>
<feature type="zinc finger region" description="dksA C4-type" evidence="4">
    <location>
        <begin position="95"/>
        <end position="119"/>
    </location>
</feature>
<keyword evidence="2" id="KW-0863">Zinc-finger</keyword>
<name>A0ABT4DLR6_9BACL</name>
<comment type="caution">
    <text evidence="7">The sequence shown here is derived from an EMBL/GenBank/DDBJ whole genome shotgun (WGS) entry which is preliminary data.</text>
</comment>
<dbReference type="InterPro" id="IPR000962">
    <property type="entry name" value="Znf_DskA_TraR"/>
</dbReference>
<dbReference type="InterPro" id="IPR037187">
    <property type="entry name" value="DnaK_N"/>
</dbReference>
<dbReference type="Gene3D" id="1.20.120.910">
    <property type="entry name" value="DksA, coiled-coil domain"/>
    <property type="match status" value="1"/>
</dbReference>
<dbReference type="SUPFAM" id="SSF57716">
    <property type="entry name" value="Glucocorticoid receptor-like (DNA-binding domain)"/>
    <property type="match status" value="1"/>
</dbReference>
<gene>
    <name evidence="7" type="ORF">M5X09_00530</name>
</gene>
<dbReference type="SUPFAM" id="SSF109635">
    <property type="entry name" value="DnaK suppressor protein DksA, alpha-hairpin domain"/>
    <property type="match status" value="1"/>
</dbReference>
<dbReference type="GeneID" id="77004133"/>
<accession>A0ABT4DLR6</accession>
<keyword evidence="3" id="KW-0862">Zinc</keyword>
<dbReference type="PANTHER" id="PTHR33823">
    <property type="entry name" value="RNA POLYMERASE-BINDING TRANSCRIPTION FACTOR DKSA-RELATED"/>
    <property type="match status" value="1"/>
</dbReference>
<evidence type="ECO:0000313" key="7">
    <source>
        <dbReference type="EMBL" id="MCY9518156.1"/>
    </source>
</evidence>
<sequence length="252" mass="28392">MPQLTADQLASLRQNLIESKASLERRLKQGDHYGLSQSLRENTGELSTNDNHPADMATEMYERGKDIALNEHDEILLERIDTALGMMQKGTYGICVVCGEHIPYERLEAVPSTMYCAPHCPETFVSDRRPVEEEFLAPPFGRTSLDELDTQNGFDGEDAWQIVEAWGTSDSPALHEERDADGYDDLVIEASEELDGGVEAFESFVATDITGRHVSIVRNRQYRQYMENGEGIPLLEEDEHIDLTDYADPDLH</sequence>
<evidence type="ECO:0000256" key="2">
    <source>
        <dbReference type="ARBA" id="ARBA00022771"/>
    </source>
</evidence>
<evidence type="ECO:0000256" key="5">
    <source>
        <dbReference type="SAM" id="MobiDB-lite"/>
    </source>
</evidence>
<dbReference type="PANTHER" id="PTHR33823:SF4">
    <property type="entry name" value="GENERAL STRESS PROTEIN 16O"/>
    <property type="match status" value="1"/>
</dbReference>
<evidence type="ECO:0000256" key="3">
    <source>
        <dbReference type="ARBA" id="ARBA00022833"/>
    </source>
</evidence>
<evidence type="ECO:0000259" key="6">
    <source>
        <dbReference type="Pfam" id="PF01258"/>
    </source>
</evidence>
<dbReference type="Proteomes" id="UP001207626">
    <property type="component" value="Unassembled WGS sequence"/>
</dbReference>
<keyword evidence="8" id="KW-1185">Reference proteome</keyword>
<evidence type="ECO:0000313" key="8">
    <source>
        <dbReference type="Proteomes" id="UP001207626"/>
    </source>
</evidence>
<dbReference type="NCBIfam" id="TIGR02890">
    <property type="entry name" value="bacill_yteA"/>
    <property type="match status" value="1"/>
</dbReference>
<dbReference type="EMBL" id="JAMDLW010000001">
    <property type="protein sequence ID" value="MCY9518156.1"/>
    <property type="molecule type" value="Genomic_DNA"/>
</dbReference>
<dbReference type="Pfam" id="PF01258">
    <property type="entry name" value="zf-dskA_traR"/>
    <property type="match status" value="1"/>
</dbReference>
<proteinExistence type="predicted"/>
<reference evidence="7 8" key="1">
    <citation type="submission" date="2022-05" db="EMBL/GenBank/DDBJ databases">
        <title>Genome Sequencing of Bee-Associated Microbes.</title>
        <authorList>
            <person name="Dunlap C."/>
        </authorList>
    </citation>
    <scope>NUCLEOTIDE SEQUENCE [LARGE SCALE GENOMIC DNA]</scope>
    <source>
        <strain evidence="7 8">NRRL NRS-1438</strain>
    </source>
</reference>
<feature type="region of interest" description="Disordered" evidence="5">
    <location>
        <begin position="32"/>
        <end position="53"/>
    </location>
</feature>
<protein>
    <submittedName>
        <fullName evidence="7">TraR/DksA C4-type zinc finger protein</fullName>
    </submittedName>
</protein>